<evidence type="ECO:0000259" key="1">
    <source>
        <dbReference type="Pfam" id="PF04784"/>
    </source>
</evidence>
<evidence type="ECO:0000313" key="2">
    <source>
        <dbReference type="EMBL" id="SVB31516.1"/>
    </source>
</evidence>
<dbReference type="PANTHER" id="PTHR46361:SF3">
    <property type="entry name" value="ELECTRON CARRIER_ PROTEIN DISULFIDE OXIDOREDUCTASE"/>
    <property type="match status" value="1"/>
</dbReference>
<proteinExistence type="predicted"/>
<dbReference type="PANTHER" id="PTHR46361">
    <property type="entry name" value="ELECTRON CARRIER/ PROTEIN DISULFIDE OXIDOREDUCTASE"/>
    <property type="match status" value="1"/>
</dbReference>
<dbReference type="EMBL" id="UINC01036882">
    <property type="protein sequence ID" value="SVB31516.1"/>
    <property type="molecule type" value="Genomic_DNA"/>
</dbReference>
<name>A0A382CZ69_9ZZZZ</name>
<sequence length="282" mass="31866">VRLHVSTSIVVWMLSITIGTSTVTATPASGSFDHSYQAYAKLLSAHVINQRVNYAKLVNARTSLTTIIESIAAVSAEDFQRWPEHQQLAYWINAYNLFTLKAIVDHYPIKGSWLSWYPRNSIKQIEGVWDVMPWHAAGRIVTLDQIEHEIMRPTFKQPLIHFAINCAALSCPPLSPQPYRSETLIEQLVTSTRQALTQSSWLKIEEMTLRVTAILNWYGEDFTDEYARGVTANGSYRDRGILGLIARYGPPAAQAIARVPNTRIRFLAYDWSLNDVTGTGRQ</sequence>
<feature type="non-terminal residue" evidence="2">
    <location>
        <position position="1"/>
    </location>
</feature>
<protein>
    <recommendedName>
        <fullName evidence="1">DUF547 domain-containing protein</fullName>
    </recommendedName>
</protein>
<organism evidence="2">
    <name type="scientific">marine metagenome</name>
    <dbReference type="NCBI Taxonomy" id="408172"/>
    <lineage>
        <taxon>unclassified sequences</taxon>
        <taxon>metagenomes</taxon>
        <taxon>ecological metagenomes</taxon>
    </lineage>
</organism>
<reference evidence="2" key="1">
    <citation type="submission" date="2018-05" db="EMBL/GenBank/DDBJ databases">
        <authorList>
            <person name="Lanie J.A."/>
            <person name="Ng W.-L."/>
            <person name="Kazmierczak K.M."/>
            <person name="Andrzejewski T.M."/>
            <person name="Davidsen T.M."/>
            <person name="Wayne K.J."/>
            <person name="Tettelin H."/>
            <person name="Glass J.I."/>
            <person name="Rusch D."/>
            <person name="Podicherti R."/>
            <person name="Tsui H.-C.T."/>
            <person name="Winkler M.E."/>
        </authorList>
    </citation>
    <scope>NUCLEOTIDE SEQUENCE</scope>
</reference>
<dbReference type="Pfam" id="PF04784">
    <property type="entry name" value="DUF547"/>
    <property type="match status" value="1"/>
</dbReference>
<gene>
    <name evidence="2" type="ORF">METZ01_LOCUS184370</name>
</gene>
<dbReference type="InterPro" id="IPR006869">
    <property type="entry name" value="DUF547"/>
</dbReference>
<dbReference type="AlphaFoldDB" id="A0A382CZ69"/>
<accession>A0A382CZ69</accession>
<feature type="domain" description="DUF547" evidence="1">
    <location>
        <begin position="80"/>
        <end position="193"/>
    </location>
</feature>